<sequence>MASIVGSGWQLPLVLLLVATCCLGAPADIFADNSLCPAPRCVTYQEINTLWAVPDPAYFLQCRPSPLGDWTLQQMPCAPATLFSFRQQVCVRPEYWEGCAGTPTVTSPTTPIPSSTDANLSTDGSLSTTVTIPPGIGDSFCQQAKCVTYEEINTLWNDEQPNYFCQCRPIGGAWAPIRMPCAPSTIFSFRHQVCVWQEEN</sequence>
<reference evidence="3" key="2">
    <citation type="submission" date="2020-05" db="UniProtKB">
        <authorList>
            <consortium name="EnsemblMetazoa"/>
        </authorList>
    </citation>
    <scope>IDENTIFICATION</scope>
    <source>
        <strain evidence="3">Epiroticus2</strain>
    </source>
</reference>
<dbReference type="VEuPathDB" id="VectorBase:AEPI002871"/>
<evidence type="ECO:0000313" key="3">
    <source>
        <dbReference type="EnsemblMetazoa" id="AEPI002871-PA"/>
    </source>
</evidence>
<proteinExistence type="predicted"/>
<dbReference type="Proteomes" id="UP000075885">
    <property type="component" value="Unassembled WGS sequence"/>
</dbReference>
<feature type="domain" description="Chitin-binding type-2" evidence="2">
    <location>
        <begin position="139"/>
        <end position="200"/>
    </location>
</feature>
<dbReference type="EnsemblMetazoa" id="AEPI002871-RA">
    <property type="protein sequence ID" value="AEPI002871-PA"/>
    <property type="gene ID" value="AEPI002871"/>
</dbReference>
<keyword evidence="1" id="KW-0732">Signal</keyword>
<evidence type="ECO:0000313" key="4">
    <source>
        <dbReference type="Proteomes" id="UP000075885"/>
    </source>
</evidence>
<dbReference type="GO" id="GO:0005576">
    <property type="term" value="C:extracellular region"/>
    <property type="evidence" value="ECO:0007669"/>
    <property type="project" value="InterPro"/>
</dbReference>
<protein>
    <recommendedName>
        <fullName evidence="2">Chitin-binding type-2 domain-containing protein</fullName>
    </recommendedName>
</protein>
<name>A0A182P7G9_9DIPT</name>
<keyword evidence="4" id="KW-1185">Reference proteome</keyword>
<feature type="signal peptide" evidence="1">
    <location>
        <begin position="1"/>
        <end position="24"/>
    </location>
</feature>
<dbReference type="GO" id="GO:0008061">
    <property type="term" value="F:chitin binding"/>
    <property type="evidence" value="ECO:0007669"/>
    <property type="project" value="InterPro"/>
</dbReference>
<dbReference type="SMART" id="SM00494">
    <property type="entry name" value="ChtBD2"/>
    <property type="match status" value="2"/>
</dbReference>
<dbReference type="STRING" id="199890.A0A182P7G9"/>
<dbReference type="AlphaFoldDB" id="A0A182P7G9"/>
<feature type="domain" description="Chitin-binding type-2" evidence="2">
    <location>
        <begin position="39"/>
        <end position="101"/>
    </location>
</feature>
<dbReference type="SUPFAM" id="SSF57625">
    <property type="entry name" value="Invertebrate chitin-binding proteins"/>
    <property type="match status" value="1"/>
</dbReference>
<dbReference type="InterPro" id="IPR002557">
    <property type="entry name" value="Chitin-bd_dom"/>
</dbReference>
<accession>A0A182P7G9</accession>
<dbReference type="InterPro" id="IPR036508">
    <property type="entry name" value="Chitin-bd_dom_sf"/>
</dbReference>
<evidence type="ECO:0000256" key="1">
    <source>
        <dbReference type="SAM" id="SignalP"/>
    </source>
</evidence>
<reference evidence="4" key="1">
    <citation type="submission" date="2013-03" db="EMBL/GenBank/DDBJ databases">
        <title>The Genome Sequence of Anopheles epiroticus epiroticus2.</title>
        <authorList>
            <consortium name="The Broad Institute Genomics Platform"/>
            <person name="Neafsey D.E."/>
            <person name="Howell P."/>
            <person name="Walker B."/>
            <person name="Young S.K."/>
            <person name="Zeng Q."/>
            <person name="Gargeya S."/>
            <person name="Fitzgerald M."/>
            <person name="Haas B."/>
            <person name="Abouelleil A."/>
            <person name="Allen A.W."/>
            <person name="Alvarado L."/>
            <person name="Arachchi H.M."/>
            <person name="Berlin A.M."/>
            <person name="Chapman S.B."/>
            <person name="Gainer-Dewar J."/>
            <person name="Goldberg J."/>
            <person name="Griggs A."/>
            <person name="Gujja S."/>
            <person name="Hansen M."/>
            <person name="Howarth C."/>
            <person name="Imamovic A."/>
            <person name="Ireland A."/>
            <person name="Larimer J."/>
            <person name="McCowan C."/>
            <person name="Murphy C."/>
            <person name="Pearson M."/>
            <person name="Poon T.W."/>
            <person name="Priest M."/>
            <person name="Roberts A."/>
            <person name="Saif S."/>
            <person name="Shea T."/>
            <person name="Sisk P."/>
            <person name="Sykes S."/>
            <person name="Wortman J."/>
            <person name="Nusbaum C."/>
            <person name="Birren B."/>
        </authorList>
    </citation>
    <scope>NUCLEOTIDE SEQUENCE [LARGE SCALE GENOMIC DNA]</scope>
    <source>
        <strain evidence="4">Epiroticus2</strain>
    </source>
</reference>
<organism evidence="3 4">
    <name type="scientific">Anopheles epiroticus</name>
    <dbReference type="NCBI Taxonomy" id="199890"/>
    <lineage>
        <taxon>Eukaryota</taxon>
        <taxon>Metazoa</taxon>
        <taxon>Ecdysozoa</taxon>
        <taxon>Arthropoda</taxon>
        <taxon>Hexapoda</taxon>
        <taxon>Insecta</taxon>
        <taxon>Pterygota</taxon>
        <taxon>Neoptera</taxon>
        <taxon>Endopterygota</taxon>
        <taxon>Diptera</taxon>
        <taxon>Nematocera</taxon>
        <taxon>Culicoidea</taxon>
        <taxon>Culicidae</taxon>
        <taxon>Anophelinae</taxon>
        <taxon>Anopheles</taxon>
    </lineage>
</organism>
<feature type="chain" id="PRO_5008130960" description="Chitin-binding type-2 domain-containing protein" evidence="1">
    <location>
        <begin position="25"/>
        <end position="200"/>
    </location>
</feature>
<evidence type="ECO:0000259" key="2">
    <source>
        <dbReference type="SMART" id="SM00494"/>
    </source>
</evidence>